<dbReference type="PROSITE" id="PS50088">
    <property type="entry name" value="ANK_REPEAT"/>
    <property type="match status" value="3"/>
</dbReference>
<evidence type="ECO:0000256" key="3">
    <source>
        <dbReference type="SAM" id="Coils"/>
    </source>
</evidence>
<dbReference type="PROSITE" id="PS51257">
    <property type="entry name" value="PROKAR_LIPOPROTEIN"/>
    <property type="match status" value="1"/>
</dbReference>
<evidence type="ECO:0000259" key="5">
    <source>
        <dbReference type="Pfam" id="PF24883"/>
    </source>
</evidence>
<dbReference type="Pfam" id="PF00023">
    <property type="entry name" value="Ank"/>
    <property type="match status" value="1"/>
</dbReference>
<evidence type="ECO:0008006" key="8">
    <source>
        <dbReference type="Google" id="ProtNLM"/>
    </source>
</evidence>
<organism evidence="6 7">
    <name type="scientific">Immersiella caudata</name>
    <dbReference type="NCBI Taxonomy" id="314043"/>
    <lineage>
        <taxon>Eukaryota</taxon>
        <taxon>Fungi</taxon>
        <taxon>Dikarya</taxon>
        <taxon>Ascomycota</taxon>
        <taxon>Pezizomycotina</taxon>
        <taxon>Sordariomycetes</taxon>
        <taxon>Sordariomycetidae</taxon>
        <taxon>Sordariales</taxon>
        <taxon>Lasiosphaeriaceae</taxon>
        <taxon>Immersiella</taxon>
    </lineage>
</organism>
<dbReference type="Gene3D" id="3.40.50.300">
    <property type="entry name" value="P-loop containing nucleotide triphosphate hydrolases"/>
    <property type="match status" value="1"/>
</dbReference>
<proteinExistence type="predicted"/>
<dbReference type="SUPFAM" id="SSF52540">
    <property type="entry name" value="P-loop containing nucleoside triphosphate hydrolases"/>
    <property type="match status" value="1"/>
</dbReference>
<keyword evidence="7" id="KW-1185">Reference proteome</keyword>
<keyword evidence="3" id="KW-0175">Coiled coil</keyword>
<dbReference type="SMART" id="SM00248">
    <property type="entry name" value="ANK"/>
    <property type="match status" value="10"/>
</dbReference>
<feature type="repeat" description="ANK" evidence="2">
    <location>
        <begin position="961"/>
        <end position="995"/>
    </location>
</feature>
<comment type="caution">
    <text evidence="6">The sequence shown here is derived from an EMBL/GenBank/DDBJ whole genome shotgun (WGS) entry which is preliminary data.</text>
</comment>
<dbReference type="Pfam" id="PF24883">
    <property type="entry name" value="NPHP3_N"/>
    <property type="match status" value="1"/>
</dbReference>
<dbReference type="Proteomes" id="UP001175000">
    <property type="component" value="Unassembled WGS sequence"/>
</dbReference>
<evidence type="ECO:0000256" key="1">
    <source>
        <dbReference type="ARBA" id="ARBA00022737"/>
    </source>
</evidence>
<feature type="domain" description="Azaphilone pigments biosynthesis cluster protein L N-terminal" evidence="4">
    <location>
        <begin position="3"/>
        <end position="109"/>
    </location>
</feature>
<gene>
    <name evidence="6" type="ORF">B0T14DRAFT_526541</name>
</gene>
<dbReference type="InterPro" id="IPR031348">
    <property type="entry name" value="PigL_N"/>
</dbReference>
<feature type="repeat" description="ANK" evidence="2">
    <location>
        <begin position="862"/>
        <end position="894"/>
    </location>
</feature>
<feature type="coiled-coil region" evidence="3">
    <location>
        <begin position="146"/>
        <end position="173"/>
    </location>
</feature>
<feature type="domain" description="Nephrocystin 3-like N-terminal" evidence="5">
    <location>
        <begin position="253"/>
        <end position="420"/>
    </location>
</feature>
<dbReference type="PROSITE" id="PS50297">
    <property type="entry name" value="ANK_REP_REGION"/>
    <property type="match status" value="2"/>
</dbReference>
<feature type="repeat" description="ANK" evidence="2">
    <location>
        <begin position="996"/>
        <end position="1028"/>
    </location>
</feature>
<evidence type="ECO:0000313" key="6">
    <source>
        <dbReference type="EMBL" id="KAK0613593.1"/>
    </source>
</evidence>
<keyword evidence="2" id="KW-0040">ANK repeat</keyword>
<dbReference type="SUPFAM" id="SSF48403">
    <property type="entry name" value="Ankyrin repeat"/>
    <property type="match status" value="1"/>
</dbReference>
<dbReference type="Gene3D" id="1.25.40.20">
    <property type="entry name" value="Ankyrin repeat-containing domain"/>
    <property type="match status" value="3"/>
</dbReference>
<dbReference type="InterPro" id="IPR002110">
    <property type="entry name" value="Ankyrin_rpt"/>
</dbReference>
<dbReference type="Pfam" id="PF17111">
    <property type="entry name" value="PigL_N"/>
    <property type="match status" value="1"/>
</dbReference>
<dbReference type="PANTHER" id="PTHR10039:SF15">
    <property type="entry name" value="NACHT DOMAIN-CONTAINING PROTEIN"/>
    <property type="match status" value="1"/>
</dbReference>
<keyword evidence="1" id="KW-0677">Repeat</keyword>
<dbReference type="InterPro" id="IPR056884">
    <property type="entry name" value="NPHP3-like_N"/>
</dbReference>
<dbReference type="PANTHER" id="PTHR10039">
    <property type="entry name" value="AMELOGENIN"/>
    <property type="match status" value="1"/>
</dbReference>
<evidence type="ECO:0000313" key="7">
    <source>
        <dbReference type="Proteomes" id="UP001175000"/>
    </source>
</evidence>
<evidence type="ECO:0000259" key="4">
    <source>
        <dbReference type="Pfam" id="PF17111"/>
    </source>
</evidence>
<protein>
    <recommendedName>
        <fullName evidence="8">Ankyrin repeat protein</fullName>
    </recommendedName>
</protein>
<dbReference type="InterPro" id="IPR027417">
    <property type="entry name" value="P-loop_NTPase"/>
</dbReference>
<dbReference type="EMBL" id="JAULSU010000006">
    <property type="protein sequence ID" value="KAK0613593.1"/>
    <property type="molecule type" value="Genomic_DNA"/>
</dbReference>
<dbReference type="Pfam" id="PF12796">
    <property type="entry name" value="Ank_2"/>
    <property type="match status" value="2"/>
</dbReference>
<reference evidence="6" key="1">
    <citation type="submission" date="2023-06" db="EMBL/GenBank/DDBJ databases">
        <title>Genome-scale phylogeny and comparative genomics of the fungal order Sordariales.</title>
        <authorList>
            <consortium name="Lawrence Berkeley National Laboratory"/>
            <person name="Hensen N."/>
            <person name="Bonometti L."/>
            <person name="Westerberg I."/>
            <person name="Brannstrom I.O."/>
            <person name="Guillou S."/>
            <person name="Cros-Aarteil S."/>
            <person name="Calhoun S."/>
            <person name="Haridas S."/>
            <person name="Kuo A."/>
            <person name="Mondo S."/>
            <person name="Pangilinan J."/>
            <person name="Riley R."/>
            <person name="Labutti K."/>
            <person name="Andreopoulos B."/>
            <person name="Lipzen A."/>
            <person name="Chen C."/>
            <person name="Yanf M."/>
            <person name="Daum C."/>
            <person name="Ng V."/>
            <person name="Clum A."/>
            <person name="Steindorff A."/>
            <person name="Ohm R."/>
            <person name="Martin F."/>
            <person name="Silar P."/>
            <person name="Natvig D."/>
            <person name="Lalanne C."/>
            <person name="Gautier V."/>
            <person name="Ament-Velasquez S.L."/>
            <person name="Kruys A."/>
            <person name="Hutchinson M.I."/>
            <person name="Powell A.J."/>
            <person name="Barry K."/>
            <person name="Miller A.N."/>
            <person name="Grigoriev I.V."/>
            <person name="Debuchy R."/>
            <person name="Gladieux P."/>
            <person name="Thoren M.H."/>
            <person name="Johannesson H."/>
        </authorList>
    </citation>
    <scope>NUCLEOTIDE SEQUENCE</scope>
    <source>
        <strain evidence="6">CBS 606.72</strain>
    </source>
</reference>
<name>A0AA39WDW6_9PEZI</name>
<sequence length="1502" mass="163409">MAKAIGLATGLLGACDVILRSTTVIIQYISDVKNAPAELKRLQGEVESLEAIMGAVRGLLSSKKAKRLLGARESAPISKLIEKCEEFVCGLESEVKKTTDSIQSSRLLWPVIRGKQQSSLQEISRFITMLHLTLSLDGWGLFFQSWEQASVQLQQLREDMAELEKAAAPLAEVQKTLQGWDACFALLFGSDTGLDRMAKEWPDISASVMELSKGNDRDMAAAELRKRKELLEFLCSVDGFQRHLDVAGRRQKGTATWLVHHRDIQRWVANPSGLVVWCYGIPGCGKSVLFSAVVDHFLEEQAASGSAVAAVYLRHDDAALHNVQNILAVALRQIAGALYGHKAARDLIDSLRKTCKRPIKRKPTAEECINLLAQFSELERKLYVCFDALDEIPEHTLRDLMRALVKLQSQSNIGILLTSRHHFDANVHQLVGVTPIRIEALEKDISLFLESKIDESVGSKMHDEAGTHCNSCSAHSGREDETRKRNMAALRQEIVEGIVIKSGGMFLLADMQIRELETTFSVREIRDVLSSPSKELNAQYAAYMSRILGQARANTAISILAWVYASKRHLGEDELLEALSIRVNDTALDSTGILSVNAIIKLTEGLVTYDTHSRVFRLAHGTLRTYLDTYLDSKAEPLLANPHSEILQTLSTYLRFHVFDDAVLPLPANYWMKVGALQRSHKLLKYALLSWGYHVDMAQSESRPAFAAGVGVAIANRIAVSSVLRRHVENLAPSTLHAQVINANSIAVNTLDVAALFDSLPTVEAVLDRASSHAPSLKLGQATADGTTTLHIASVSNSTGVAQRVLRDQGLGASWGGRRDAQGRTPLLLAAMCGSSGVLELLVAVASASPDVSFTLDAPDNDMVTPLHAALRGGHVNCANMLLRAGADINATTLTGQSPLHYAVQYCPELAFILSKRADVDHVSNNGRTTLHWACDLGRHDLIKDIGTKTRAAALNSADRAGSTPLHILAQAKKEHIESALYLISVGADPGPQDKAGFTPLHHAIRKGYFQLARHLLASGASPDVAAVDGSTPLLVAAAREDCPDDLWEILAAVGLSPPYGDPKQWPLHQASLRLNAAEVRGLISRGANVSAVNGRGESPLYLAACRYTARKRHSSHVETKSDPVSVLLHHRASPTQLSGEGLSPLHVSLIRGNSALLRDMIRFIRPGELESHVFPSGESILQYAALHSSLACLELVVRLVSLRGAQKTERDSPLALAVRAVLDLRVGAADSGSPKSSTTIAEMPSYKDRLLYASTETDSPGDSPPCQDCITLSISPGSCEKLLSACGKVICLLCREAQDALEGVLEPEPEPPALNCVLWEQMEKAFVSDWKQCGSNDDDHGLVAPNFTQMVKLYLGEKPTELGLQRLEVNEISSRPCGKSLALAIAALRMPPLALLGLLRNMGTVVGTSPDDASLPLVGWTDRLPIITLEQAQDNGEGWERRRGTHLAVPHQHGHERSSMRPSMVSEHPTVVKLKRYEGGWVAPVPTVARNRRNSGLQRVV</sequence>
<evidence type="ECO:0000256" key="2">
    <source>
        <dbReference type="PROSITE-ProRule" id="PRU00023"/>
    </source>
</evidence>
<accession>A0AA39WDW6</accession>
<dbReference type="InterPro" id="IPR036770">
    <property type="entry name" value="Ankyrin_rpt-contain_sf"/>
</dbReference>